<dbReference type="Proteomes" id="UP000249417">
    <property type="component" value="Unassembled WGS sequence"/>
</dbReference>
<proteinExistence type="predicted"/>
<sequence>MKEVPPNTYVINVLWDAEAEVWVATSKDIKGLVLEAATMELLMSEIEDVVPDLLEDNHANHGPDLSICVQAHRSALIKAHA</sequence>
<evidence type="ECO:0000313" key="3">
    <source>
        <dbReference type="Proteomes" id="UP000249417"/>
    </source>
</evidence>
<comment type="caution">
    <text evidence="2">The sequence shown here is derived from an EMBL/GenBank/DDBJ whole genome shotgun (WGS) entry which is preliminary data.</text>
</comment>
<dbReference type="Pfam" id="PF08972">
    <property type="entry name" value="DUF1902"/>
    <property type="match status" value="1"/>
</dbReference>
<gene>
    <name evidence="2" type="ORF">DI551_10425</name>
</gene>
<dbReference type="Gene3D" id="3.30.2390.10">
    <property type="entry name" value="TTHA1013-like"/>
    <property type="match status" value="1"/>
</dbReference>
<dbReference type="EMBL" id="QFQB01000100">
    <property type="protein sequence ID" value="PZQ44300.1"/>
    <property type="molecule type" value="Genomic_DNA"/>
</dbReference>
<organism evidence="2 3">
    <name type="scientific">Micavibrio aeruginosavorus</name>
    <dbReference type="NCBI Taxonomy" id="349221"/>
    <lineage>
        <taxon>Bacteria</taxon>
        <taxon>Pseudomonadati</taxon>
        <taxon>Bdellovibrionota</taxon>
        <taxon>Bdellovibrionia</taxon>
        <taxon>Bdellovibrionales</taxon>
        <taxon>Pseudobdellovibrionaceae</taxon>
        <taxon>Micavibrio</taxon>
    </lineage>
</organism>
<evidence type="ECO:0000313" key="2">
    <source>
        <dbReference type="EMBL" id="PZQ44300.1"/>
    </source>
</evidence>
<accession>A0A2W5PZ05</accession>
<name>A0A2W5PZ05_9BACT</name>
<protein>
    <submittedName>
        <fullName evidence="2">Antitoxin HicB</fullName>
    </submittedName>
</protein>
<feature type="domain" description="DUF1902" evidence="1">
    <location>
        <begin position="8"/>
        <end position="75"/>
    </location>
</feature>
<dbReference type="SUPFAM" id="SSF143100">
    <property type="entry name" value="TTHA1013/TTHA0281-like"/>
    <property type="match status" value="1"/>
</dbReference>
<dbReference type="AlphaFoldDB" id="A0A2W5PZ05"/>
<evidence type="ECO:0000259" key="1">
    <source>
        <dbReference type="Pfam" id="PF08972"/>
    </source>
</evidence>
<dbReference type="InterPro" id="IPR035069">
    <property type="entry name" value="TTHA1013/TTHA0281-like"/>
</dbReference>
<reference evidence="2 3" key="1">
    <citation type="submission" date="2017-08" db="EMBL/GenBank/DDBJ databases">
        <title>Infants hospitalized years apart are colonized by the same room-sourced microbial strains.</title>
        <authorList>
            <person name="Brooks B."/>
            <person name="Olm M.R."/>
            <person name="Firek B.A."/>
            <person name="Baker R."/>
            <person name="Thomas B.C."/>
            <person name="Morowitz M.J."/>
            <person name="Banfield J.F."/>
        </authorList>
    </citation>
    <scope>NUCLEOTIDE SEQUENCE [LARGE SCALE GENOMIC DNA]</scope>
    <source>
        <strain evidence="2">S2_005_002_R2_29</strain>
    </source>
</reference>
<dbReference type="InterPro" id="IPR015066">
    <property type="entry name" value="DUF1902"/>
</dbReference>